<gene>
    <name evidence="1" type="ORF">HD599_003222</name>
</gene>
<dbReference type="Proteomes" id="UP000536685">
    <property type="component" value="Unassembled WGS sequence"/>
</dbReference>
<name>A0A841AU17_9MICO</name>
<reference evidence="1 2" key="1">
    <citation type="submission" date="2020-08" db="EMBL/GenBank/DDBJ databases">
        <title>Sequencing the genomes of 1000 actinobacteria strains.</title>
        <authorList>
            <person name="Klenk H.-P."/>
        </authorList>
    </citation>
    <scope>NUCLEOTIDE SEQUENCE [LARGE SCALE GENOMIC DNA]</scope>
    <source>
        <strain evidence="1 2">DSM 105784</strain>
    </source>
</reference>
<protein>
    <submittedName>
        <fullName evidence="1">Uncharacterized protein</fullName>
    </submittedName>
</protein>
<accession>A0A841AU17</accession>
<dbReference type="AlphaFoldDB" id="A0A841AU17"/>
<organism evidence="1 2">
    <name type="scientific">Conyzicola lurida</name>
    <dbReference type="NCBI Taxonomy" id="1172621"/>
    <lineage>
        <taxon>Bacteria</taxon>
        <taxon>Bacillati</taxon>
        <taxon>Actinomycetota</taxon>
        <taxon>Actinomycetes</taxon>
        <taxon>Micrococcales</taxon>
        <taxon>Microbacteriaceae</taxon>
        <taxon>Conyzicola</taxon>
    </lineage>
</organism>
<evidence type="ECO:0000313" key="2">
    <source>
        <dbReference type="Proteomes" id="UP000536685"/>
    </source>
</evidence>
<comment type="caution">
    <text evidence="1">The sequence shown here is derived from an EMBL/GenBank/DDBJ whole genome shotgun (WGS) entry which is preliminary data.</text>
</comment>
<proteinExistence type="predicted"/>
<dbReference type="EMBL" id="JACHMJ010000001">
    <property type="protein sequence ID" value="MBB5844899.1"/>
    <property type="molecule type" value="Genomic_DNA"/>
</dbReference>
<evidence type="ECO:0000313" key="1">
    <source>
        <dbReference type="EMBL" id="MBB5844899.1"/>
    </source>
</evidence>
<keyword evidence="2" id="KW-1185">Reference proteome</keyword>
<sequence length="232" mass="24962">MIRWTSDFEEFQRSEDLRAGRASFESFATYLVRLGWAALVPEKRLSITALGIAVLGAMNDEAALDIQMVVAKAIDPDDPFAYAKIIGEIAGTDDAMVVDPYLKSDGLQDLLRLASVSRVLTSDESRPGRSKPSPKIAVFEHMVEASVASGFELRILPLAQMHDRYVIPKSGSVLNLTTSFNSIGQRIGVAVWLPELPSAAIRDAHAALWAAGTAVARQSPPGPESDPGATTL</sequence>